<sequence>MRLRFAVPLLTFAVVLLTGCGPAVIKPPFPLEQSLLPATIYVPDCPSEGGFSGFMNAADGAMGQSACRAMAAALVEKAQGLDGKVKFVAYKVDLKAPKPVEPDTSVEASNGSRYRIVLRPASSSRIRTDRISYVAATEMFTVLDIATGTRGWATVEASPGGVPGATKAAETIIAGVRGPRCEVLNSFSARTAFHVLGEPKCTTFMLYPSHRDDDDEDEDDDAKDNKPAKAN</sequence>
<dbReference type="KEGG" id="lrz:BJI69_15550"/>
<feature type="compositionally biased region" description="Acidic residues" evidence="1">
    <location>
        <begin position="213"/>
        <end position="222"/>
    </location>
</feature>
<dbReference type="Proteomes" id="UP000182987">
    <property type="component" value="Chromosome"/>
</dbReference>
<organism evidence="2 3">
    <name type="scientific">Luteibacter rhizovicinus DSM 16549</name>
    <dbReference type="NCBI Taxonomy" id="1440763"/>
    <lineage>
        <taxon>Bacteria</taxon>
        <taxon>Pseudomonadati</taxon>
        <taxon>Pseudomonadota</taxon>
        <taxon>Gammaproteobacteria</taxon>
        <taxon>Lysobacterales</taxon>
        <taxon>Rhodanobacteraceae</taxon>
        <taxon>Luteibacter</taxon>
    </lineage>
</organism>
<protein>
    <submittedName>
        <fullName evidence="2">Uncharacterized protein</fullName>
    </submittedName>
</protein>
<proteinExistence type="predicted"/>
<dbReference type="OrthoDB" id="9947259at2"/>
<feature type="region of interest" description="Disordered" evidence="1">
    <location>
        <begin position="207"/>
        <end position="231"/>
    </location>
</feature>
<accession>A0A1L3EVU5</accession>
<dbReference type="AlphaFoldDB" id="A0A1L3EVU5"/>
<evidence type="ECO:0000313" key="2">
    <source>
        <dbReference type="EMBL" id="APG05173.1"/>
    </source>
</evidence>
<evidence type="ECO:0000313" key="3">
    <source>
        <dbReference type="Proteomes" id="UP000182987"/>
    </source>
</evidence>
<keyword evidence="3" id="KW-1185">Reference proteome</keyword>
<dbReference type="RefSeq" id="WP_071925001.1">
    <property type="nucleotide sequence ID" value="NZ_CP017480.1"/>
</dbReference>
<dbReference type="STRING" id="1440763.BJI69_15550"/>
<reference evidence="3" key="1">
    <citation type="submission" date="2016-09" db="EMBL/GenBank/DDBJ databases">
        <authorList>
            <person name="Lysoe E."/>
        </authorList>
    </citation>
    <scope>NUCLEOTIDE SEQUENCE [LARGE SCALE GENOMIC DNA]</scope>
    <source>
        <strain evidence="3">LJ96T</strain>
    </source>
</reference>
<name>A0A1L3EVU5_9GAMM</name>
<evidence type="ECO:0000256" key="1">
    <source>
        <dbReference type="SAM" id="MobiDB-lite"/>
    </source>
</evidence>
<dbReference type="PROSITE" id="PS51257">
    <property type="entry name" value="PROKAR_LIPOPROTEIN"/>
    <property type="match status" value="1"/>
</dbReference>
<gene>
    <name evidence="2" type="ORF">BJI69_15550</name>
</gene>
<dbReference type="EMBL" id="CP017480">
    <property type="protein sequence ID" value="APG05173.1"/>
    <property type="molecule type" value="Genomic_DNA"/>
</dbReference>